<sequence>MAEALVSVQIIPKTANGEDSIPFVDEAIKIIEQAGVKYQVNPLETTLEGDLAELLSVIEKMNQRMHELECPSVISQVKIYSRKDHEASMGELTKKYR</sequence>
<protein>
    <submittedName>
        <fullName evidence="3">Uncharacterized protein, MTH1187 family</fullName>
    </submittedName>
</protein>
<dbReference type="NCBIfam" id="TIGR00106">
    <property type="entry name" value="MTH1187 family thiamine-binding protein"/>
    <property type="match status" value="1"/>
</dbReference>
<organism evidence="3 4">
    <name type="scientific">Gracilibacillus orientalis</name>
    <dbReference type="NCBI Taxonomy" id="334253"/>
    <lineage>
        <taxon>Bacteria</taxon>
        <taxon>Bacillati</taxon>
        <taxon>Bacillota</taxon>
        <taxon>Bacilli</taxon>
        <taxon>Bacillales</taxon>
        <taxon>Bacillaceae</taxon>
        <taxon>Gracilibacillus</taxon>
    </lineage>
</organism>
<accession>A0A1I4GXE4</accession>
<dbReference type="GO" id="GO:0005829">
    <property type="term" value="C:cytosol"/>
    <property type="evidence" value="ECO:0007669"/>
    <property type="project" value="TreeGrafter"/>
</dbReference>
<dbReference type="AlphaFoldDB" id="A0A1I4GXE4"/>
<dbReference type="EMBL" id="FOTR01000001">
    <property type="protein sequence ID" value="SFL34674.1"/>
    <property type="molecule type" value="Genomic_DNA"/>
</dbReference>
<dbReference type="InterPro" id="IPR051614">
    <property type="entry name" value="UPF0045_domain"/>
</dbReference>
<dbReference type="InterPro" id="IPR029756">
    <property type="entry name" value="MTH1187/YkoF-like"/>
</dbReference>
<evidence type="ECO:0000313" key="4">
    <source>
        <dbReference type="Proteomes" id="UP000198565"/>
    </source>
</evidence>
<dbReference type="PANTHER" id="PTHR33777">
    <property type="entry name" value="UPF0045 PROTEIN ECM15"/>
    <property type="match status" value="1"/>
</dbReference>
<dbReference type="Proteomes" id="UP000198565">
    <property type="component" value="Unassembled WGS sequence"/>
</dbReference>
<evidence type="ECO:0000259" key="2">
    <source>
        <dbReference type="Pfam" id="PF01910"/>
    </source>
</evidence>
<keyword evidence="4" id="KW-1185">Reference proteome</keyword>
<dbReference type="InterPro" id="IPR002767">
    <property type="entry name" value="Thiamine_BP"/>
</dbReference>
<dbReference type="PANTHER" id="PTHR33777:SF1">
    <property type="entry name" value="UPF0045 PROTEIN ECM15"/>
    <property type="match status" value="1"/>
</dbReference>
<reference evidence="4" key="1">
    <citation type="submission" date="2016-10" db="EMBL/GenBank/DDBJ databases">
        <authorList>
            <person name="Varghese N."/>
            <person name="Submissions S."/>
        </authorList>
    </citation>
    <scope>NUCLEOTIDE SEQUENCE [LARGE SCALE GENOMIC DNA]</scope>
    <source>
        <strain evidence="4">CGMCC 1.4250</strain>
    </source>
</reference>
<dbReference type="SUPFAM" id="SSF89957">
    <property type="entry name" value="MTH1187/YkoF-like"/>
    <property type="match status" value="1"/>
</dbReference>
<dbReference type="Gene3D" id="3.30.70.930">
    <property type="match status" value="1"/>
</dbReference>
<feature type="domain" description="Thiamine-binding protein" evidence="2">
    <location>
        <begin position="6"/>
        <end position="96"/>
    </location>
</feature>
<evidence type="ECO:0000313" key="3">
    <source>
        <dbReference type="EMBL" id="SFL34674.1"/>
    </source>
</evidence>
<proteinExistence type="inferred from homology"/>
<dbReference type="Pfam" id="PF01910">
    <property type="entry name" value="Thiamine_BP"/>
    <property type="match status" value="1"/>
</dbReference>
<dbReference type="RefSeq" id="WP_091479507.1">
    <property type="nucleotide sequence ID" value="NZ_FOTR01000001.1"/>
</dbReference>
<name>A0A1I4GXE4_9BACI</name>
<dbReference type="STRING" id="334253.SAMN04487943_10190"/>
<gene>
    <name evidence="3" type="ORF">SAMN04487943_10190</name>
</gene>
<evidence type="ECO:0000256" key="1">
    <source>
        <dbReference type="ARBA" id="ARBA00010272"/>
    </source>
</evidence>
<dbReference type="OrthoDB" id="5886358at2"/>
<comment type="similarity">
    <text evidence="1">Belongs to the UPF0045 family.</text>
</comment>